<proteinExistence type="predicted"/>
<feature type="chain" id="PRO_5034945468" description="Cytochrome c domain-containing protein" evidence="1">
    <location>
        <begin position="30"/>
        <end position="447"/>
    </location>
</feature>
<reference evidence="2 3" key="1">
    <citation type="submission" date="2017-01" db="EMBL/GenBank/DDBJ databases">
        <authorList>
            <person name="Varghese N."/>
            <person name="Submissions S."/>
        </authorList>
    </citation>
    <scope>NUCLEOTIDE SEQUENCE [LARGE SCALE GENOMIC DNA]</scope>
    <source>
        <strain evidence="2 3">ATCC 35905</strain>
    </source>
</reference>
<sequence length="447" mass="48563">MIIRSIQNRTTAAVFGLGLLALAPTTAQAIPAFAAQTGEECSACHIGFPQLTAYGREFKLEGYVAGGTFPTWKNFALMSQIGFTTQHDKIPGGLAPGFKSNDAWAAQQTSLFFGGALDASAGLGAFIQVTYDGIAKQWHWDNVDIRIARPGRVFGKSMFWGITFNNAPTVTDLWNSPPSWGYPFIPSGLANGPAAQQQIQALAQGVYGFGAYNALNLNSENMLYTEFDLYKALPNRMSYALGVGPATQVESVIPYARVALQHQWGSSSLEIGTYALMDRPYVAGTINGPTDQFLDVAADSQFQYITGKQAFSVQANFTHESQSWQASFPLGLASNRADTLNTATLTASELLFQKYGVTESFNTIYGSSDTALYGNANGKPNTDSWTTELDYYPFNNGGPKWLPWLNAKIFVENTLYPTFNGLARNYDGAGTNAQANDTFFTGIWLAF</sequence>
<dbReference type="Proteomes" id="UP000186308">
    <property type="component" value="Unassembled WGS sequence"/>
</dbReference>
<evidence type="ECO:0000256" key="1">
    <source>
        <dbReference type="SAM" id="SignalP"/>
    </source>
</evidence>
<evidence type="ECO:0000313" key="3">
    <source>
        <dbReference type="Proteomes" id="UP000186308"/>
    </source>
</evidence>
<gene>
    <name evidence="2" type="ORF">SAMN05421828_11349</name>
</gene>
<dbReference type="RefSeq" id="WP_245594107.1">
    <property type="nucleotide sequence ID" value="NZ_FTNE01000013.1"/>
</dbReference>
<comment type="caution">
    <text evidence="2">The sequence shown here is derived from an EMBL/GenBank/DDBJ whole genome shotgun (WGS) entry which is preliminary data.</text>
</comment>
<feature type="signal peptide" evidence="1">
    <location>
        <begin position="1"/>
        <end position="29"/>
    </location>
</feature>
<protein>
    <recommendedName>
        <fullName evidence="4">Cytochrome c domain-containing protein</fullName>
    </recommendedName>
</protein>
<keyword evidence="1" id="KW-0732">Signal</keyword>
<accession>A0A8G2CMJ3</accession>
<evidence type="ECO:0000313" key="2">
    <source>
        <dbReference type="EMBL" id="SIQ99928.1"/>
    </source>
</evidence>
<keyword evidence="3" id="KW-1185">Reference proteome</keyword>
<organism evidence="2 3">
    <name type="scientific">Acidiphilium rubrum</name>
    <dbReference type="NCBI Taxonomy" id="526"/>
    <lineage>
        <taxon>Bacteria</taxon>
        <taxon>Pseudomonadati</taxon>
        <taxon>Pseudomonadota</taxon>
        <taxon>Alphaproteobacteria</taxon>
        <taxon>Acetobacterales</taxon>
        <taxon>Acidocellaceae</taxon>
        <taxon>Acidiphilium</taxon>
    </lineage>
</organism>
<dbReference type="EMBL" id="FTNE01000013">
    <property type="protein sequence ID" value="SIQ99928.1"/>
    <property type="molecule type" value="Genomic_DNA"/>
</dbReference>
<name>A0A8G2CMJ3_ACIRU</name>
<dbReference type="AlphaFoldDB" id="A0A8G2CMJ3"/>
<evidence type="ECO:0008006" key="4">
    <source>
        <dbReference type="Google" id="ProtNLM"/>
    </source>
</evidence>